<dbReference type="InterPro" id="IPR016032">
    <property type="entry name" value="Sig_transdc_resp-reg_C-effctor"/>
</dbReference>
<dbReference type="InterPro" id="IPR041664">
    <property type="entry name" value="AAA_16"/>
</dbReference>
<dbReference type="Proteomes" id="UP001141259">
    <property type="component" value="Unassembled WGS sequence"/>
</dbReference>
<dbReference type="GO" id="GO:0006355">
    <property type="term" value="P:regulation of DNA-templated transcription"/>
    <property type="evidence" value="ECO:0007669"/>
    <property type="project" value="InterPro"/>
</dbReference>
<dbReference type="InterPro" id="IPR036388">
    <property type="entry name" value="WH-like_DNA-bd_sf"/>
</dbReference>
<dbReference type="InterPro" id="IPR027417">
    <property type="entry name" value="P-loop_NTPase"/>
</dbReference>
<dbReference type="RefSeq" id="WP_259622526.1">
    <property type="nucleotide sequence ID" value="NZ_JANYMP010000003.1"/>
</dbReference>
<evidence type="ECO:0000256" key="1">
    <source>
        <dbReference type="ARBA" id="ARBA00023015"/>
    </source>
</evidence>
<comment type="caution">
    <text evidence="5">The sequence shown here is derived from an EMBL/GenBank/DDBJ whole genome shotgun (WGS) entry which is preliminary data.</text>
</comment>
<dbReference type="InterPro" id="IPR011990">
    <property type="entry name" value="TPR-like_helical_dom_sf"/>
</dbReference>
<dbReference type="SUPFAM" id="SSF52540">
    <property type="entry name" value="P-loop containing nucleoside triphosphate hydrolases"/>
    <property type="match status" value="1"/>
</dbReference>
<dbReference type="InterPro" id="IPR000792">
    <property type="entry name" value="Tscrpt_reg_LuxR_C"/>
</dbReference>
<organism evidence="5 6">
    <name type="scientific">Umezawaea endophytica</name>
    <dbReference type="NCBI Taxonomy" id="1654476"/>
    <lineage>
        <taxon>Bacteria</taxon>
        <taxon>Bacillati</taxon>
        <taxon>Actinomycetota</taxon>
        <taxon>Actinomycetes</taxon>
        <taxon>Pseudonocardiales</taxon>
        <taxon>Pseudonocardiaceae</taxon>
        <taxon>Umezawaea</taxon>
    </lineage>
</organism>
<dbReference type="PROSITE" id="PS50043">
    <property type="entry name" value="HTH_LUXR_2"/>
    <property type="match status" value="1"/>
</dbReference>
<dbReference type="CDD" id="cd06170">
    <property type="entry name" value="LuxR_C_like"/>
    <property type="match status" value="1"/>
</dbReference>
<evidence type="ECO:0000313" key="6">
    <source>
        <dbReference type="Proteomes" id="UP001141259"/>
    </source>
</evidence>
<dbReference type="PROSITE" id="PS00622">
    <property type="entry name" value="HTH_LUXR_1"/>
    <property type="match status" value="1"/>
</dbReference>
<keyword evidence="3" id="KW-0804">Transcription</keyword>
<sequence>MADLVGRKAECENLVRLAETSRDAGAHLALVRGARGIGKTGLLAEVRRVLGSHDVTVLSATGRAQVAEYGSVRELLEPLGPAAALPGTGQSDDHYAVLCGLHRIAVTLMADRPLVILLDDANACDGRTLRWIDFLLRRSGELPLVVVLAWRPGVVEQADLVFADMVDIGPTTVVDLAPLSTPDVVTLLGRAFGRDPDPVFAEACGLITGGKPWWLTRLLTSLCARDVAPDESGVEHVRELGRQVVTGCLPDLLDEQGGHAHEVARAIAVLGPADVRTVGRFLHLPEPFVTSAVDALRREEVLAAQGLAFRHEDIAGAVLSALSPGRVVELRHRAATLLNDEGRSAEEVAGQLMWLPALPEVWMCCALREAAAAAVRRGALDTAERYLTRVLDQEPGHPATLLELADVLVMMEPAAALPSLVEVVDQMTDTGAKTGFSRRSVTDTWSEAAFDRLATILDEGENSEIDGELLLRVPTVLLTARVGKRASTAQLLTHYRVPAQRVPNTASGRLISGVAAQAEMLAGESVQATVDLARLGLVPGSAVHAGPAVAAAAVLGLSGEPAEAKAALDRLITTSGADGALDVHALALSTRAGLLDNAGDLAEAHADARTALEVFERAATPVEVALPCATMASILLKQGYLAEAEEQLDRVGEPWFGWAYGPVMIMKAAVRRARGDLTGAVDLLLECGRQLTSAGIHNPVWAPWWLDAVCLLVRLGQRGEAVELAEFGAERARRWDTLEARGLSLMASGMVATGVAAAELLGAAVAELSGSSARPLHVRSVRLLGESRLSDGDAKGAREHLRTAVTLAIRLGDRQAAAEARDLLVLAGGRMPRLGARPADALSGRERRVAERAAAGATNREIAEELFVTVRTVESHLSNVYRKLGVELRADLPAALDSGLCATTA</sequence>
<keyword evidence="1" id="KW-0805">Transcription regulation</keyword>
<feature type="domain" description="HTH luxR-type" evidence="4">
    <location>
        <begin position="835"/>
        <end position="900"/>
    </location>
</feature>
<evidence type="ECO:0000259" key="4">
    <source>
        <dbReference type="PROSITE" id="PS50043"/>
    </source>
</evidence>
<dbReference type="Pfam" id="PF13191">
    <property type="entry name" value="AAA_16"/>
    <property type="match status" value="1"/>
</dbReference>
<accession>A0A9X3A0I4</accession>
<dbReference type="EMBL" id="JANYMP010000003">
    <property type="protein sequence ID" value="MCS7477013.1"/>
    <property type="molecule type" value="Genomic_DNA"/>
</dbReference>
<dbReference type="AlphaFoldDB" id="A0A9X3A0I4"/>
<reference evidence="5" key="1">
    <citation type="submission" date="2022-08" db="EMBL/GenBank/DDBJ databases">
        <authorList>
            <person name="Tistechok S."/>
            <person name="Samborskyy M."/>
            <person name="Roman I."/>
        </authorList>
    </citation>
    <scope>NUCLEOTIDE SEQUENCE</scope>
    <source>
        <strain evidence="5">DSM 103496</strain>
    </source>
</reference>
<protein>
    <submittedName>
        <fullName evidence="5">LuxR C-terminal-related transcriptional regulator</fullName>
    </submittedName>
</protein>
<dbReference type="PANTHER" id="PTHR44688:SF16">
    <property type="entry name" value="DNA-BINDING TRANSCRIPTIONAL ACTIVATOR DEVR_DOSR"/>
    <property type="match status" value="1"/>
</dbReference>
<dbReference type="SUPFAM" id="SSF48452">
    <property type="entry name" value="TPR-like"/>
    <property type="match status" value="1"/>
</dbReference>
<proteinExistence type="predicted"/>
<dbReference type="Gene3D" id="1.10.10.10">
    <property type="entry name" value="Winged helix-like DNA-binding domain superfamily/Winged helix DNA-binding domain"/>
    <property type="match status" value="1"/>
</dbReference>
<evidence type="ECO:0000256" key="3">
    <source>
        <dbReference type="ARBA" id="ARBA00023163"/>
    </source>
</evidence>
<gene>
    <name evidence="5" type="ORF">NZH93_09125</name>
</gene>
<dbReference type="GO" id="GO:0003677">
    <property type="term" value="F:DNA binding"/>
    <property type="evidence" value="ECO:0007669"/>
    <property type="project" value="UniProtKB-KW"/>
</dbReference>
<dbReference type="PRINTS" id="PR00038">
    <property type="entry name" value="HTHLUXR"/>
</dbReference>
<keyword evidence="2" id="KW-0238">DNA-binding</keyword>
<dbReference type="SUPFAM" id="SSF46894">
    <property type="entry name" value="C-terminal effector domain of the bipartite response regulators"/>
    <property type="match status" value="1"/>
</dbReference>
<dbReference type="Pfam" id="PF00196">
    <property type="entry name" value="GerE"/>
    <property type="match status" value="1"/>
</dbReference>
<keyword evidence="6" id="KW-1185">Reference proteome</keyword>
<dbReference type="Gene3D" id="1.25.40.10">
    <property type="entry name" value="Tetratricopeptide repeat domain"/>
    <property type="match status" value="1"/>
</dbReference>
<evidence type="ECO:0000256" key="2">
    <source>
        <dbReference type="ARBA" id="ARBA00023125"/>
    </source>
</evidence>
<dbReference type="PANTHER" id="PTHR44688">
    <property type="entry name" value="DNA-BINDING TRANSCRIPTIONAL ACTIVATOR DEVR_DOSR"/>
    <property type="match status" value="1"/>
</dbReference>
<dbReference type="SMART" id="SM00421">
    <property type="entry name" value="HTH_LUXR"/>
    <property type="match status" value="1"/>
</dbReference>
<evidence type="ECO:0000313" key="5">
    <source>
        <dbReference type="EMBL" id="MCS7477013.1"/>
    </source>
</evidence>
<name>A0A9X3A0I4_9PSEU</name>